<keyword evidence="4 5" id="KW-0472">Membrane</keyword>
<evidence type="ECO:0000256" key="5">
    <source>
        <dbReference type="SAM" id="Phobius"/>
    </source>
</evidence>
<accession>A0A1I3LUC7</accession>
<evidence type="ECO:0000313" key="6">
    <source>
        <dbReference type="EMBL" id="SFI88394.1"/>
    </source>
</evidence>
<keyword evidence="3 5" id="KW-1133">Transmembrane helix</keyword>
<dbReference type="PANTHER" id="PTHR43847">
    <property type="entry name" value="BLL3993 PROTEIN"/>
    <property type="match status" value="1"/>
</dbReference>
<dbReference type="GO" id="GO:0016020">
    <property type="term" value="C:membrane"/>
    <property type="evidence" value="ECO:0007669"/>
    <property type="project" value="UniProtKB-SubCell"/>
</dbReference>
<dbReference type="GO" id="GO:0032259">
    <property type="term" value="P:methylation"/>
    <property type="evidence" value="ECO:0007669"/>
    <property type="project" value="UniProtKB-KW"/>
</dbReference>
<keyword evidence="2 5" id="KW-0812">Transmembrane</keyword>
<evidence type="ECO:0000256" key="2">
    <source>
        <dbReference type="ARBA" id="ARBA00022692"/>
    </source>
</evidence>
<evidence type="ECO:0000313" key="7">
    <source>
        <dbReference type="Proteomes" id="UP000199545"/>
    </source>
</evidence>
<feature type="transmembrane region" description="Helical" evidence="5">
    <location>
        <begin position="120"/>
        <end position="153"/>
    </location>
</feature>
<dbReference type="InterPro" id="IPR052527">
    <property type="entry name" value="Metal_cation-efflux_comp"/>
</dbReference>
<dbReference type="OrthoDB" id="7203053at2"/>
<keyword evidence="6" id="KW-0489">Methyltransferase</keyword>
<keyword evidence="7" id="KW-1185">Reference proteome</keyword>
<comment type="subcellular location">
    <subcellularLocation>
        <location evidence="1">Membrane</location>
        <topology evidence="1">Multi-pass membrane protein</topology>
    </subcellularLocation>
</comment>
<dbReference type="Pfam" id="PF04140">
    <property type="entry name" value="ICMT"/>
    <property type="match status" value="1"/>
</dbReference>
<gene>
    <name evidence="6" type="ORF">SAMN05421852_102327</name>
</gene>
<keyword evidence="6" id="KW-0808">Transferase</keyword>
<dbReference type="Proteomes" id="UP000199545">
    <property type="component" value="Unassembled WGS sequence"/>
</dbReference>
<dbReference type="Gene3D" id="1.20.120.1630">
    <property type="match status" value="1"/>
</dbReference>
<sequence length="183" mass="21237">MFEYVLWLVVIQRCVELLLAKKNAAWIKEQGGYEIGRKHYPLLVAVHVLFFAGMLLEKEILHAASPSWWWLPFLGFMLAQGLRWWCIHSLGPYWNTRIWVVPGHVPLAKGPYRYLRHPNYVAVIIEFVTLPLAMGAYLTAWIASIINLVLLLFVRIPAEERALGETTCYEEIMTGKSRFLPRK</sequence>
<evidence type="ECO:0000256" key="1">
    <source>
        <dbReference type="ARBA" id="ARBA00004141"/>
    </source>
</evidence>
<evidence type="ECO:0000256" key="3">
    <source>
        <dbReference type="ARBA" id="ARBA00022989"/>
    </source>
</evidence>
<dbReference type="RefSeq" id="WP_093228167.1">
    <property type="nucleotide sequence ID" value="NZ_FORR01000002.1"/>
</dbReference>
<dbReference type="PANTHER" id="PTHR43847:SF1">
    <property type="entry name" value="BLL3993 PROTEIN"/>
    <property type="match status" value="1"/>
</dbReference>
<evidence type="ECO:0000256" key="4">
    <source>
        <dbReference type="ARBA" id="ARBA00023136"/>
    </source>
</evidence>
<organism evidence="6 7">
    <name type="scientific">Thermoflavimicrobium dichotomicum</name>
    <dbReference type="NCBI Taxonomy" id="46223"/>
    <lineage>
        <taxon>Bacteria</taxon>
        <taxon>Bacillati</taxon>
        <taxon>Bacillota</taxon>
        <taxon>Bacilli</taxon>
        <taxon>Bacillales</taxon>
        <taxon>Thermoactinomycetaceae</taxon>
        <taxon>Thermoflavimicrobium</taxon>
    </lineage>
</organism>
<name>A0A1I3LUC7_9BACL</name>
<reference evidence="6 7" key="1">
    <citation type="submission" date="2016-10" db="EMBL/GenBank/DDBJ databases">
        <authorList>
            <person name="de Groot N.N."/>
        </authorList>
    </citation>
    <scope>NUCLEOTIDE SEQUENCE [LARGE SCALE GENOMIC DNA]</scope>
    <source>
        <strain evidence="6 7">DSM 44778</strain>
    </source>
</reference>
<dbReference type="AlphaFoldDB" id="A0A1I3LUC7"/>
<dbReference type="EMBL" id="FORR01000002">
    <property type="protein sequence ID" value="SFI88394.1"/>
    <property type="molecule type" value="Genomic_DNA"/>
</dbReference>
<proteinExistence type="predicted"/>
<protein>
    <submittedName>
        <fullName evidence="6">Methyltransferase</fullName>
    </submittedName>
</protein>
<dbReference type="STRING" id="46223.SAMN05421852_102327"/>
<dbReference type="InterPro" id="IPR007269">
    <property type="entry name" value="ICMT_MeTrfase"/>
</dbReference>
<dbReference type="GO" id="GO:0004671">
    <property type="term" value="F:protein C-terminal S-isoprenylcysteine carboxyl O-methyltransferase activity"/>
    <property type="evidence" value="ECO:0007669"/>
    <property type="project" value="InterPro"/>
</dbReference>